<dbReference type="CDD" id="cd13138">
    <property type="entry name" value="MATE_yoeA_like"/>
    <property type="match status" value="1"/>
</dbReference>
<name>A0A374NPX5_9FIRM</name>
<feature type="transmembrane region" description="Helical" evidence="7">
    <location>
        <begin position="369"/>
        <end position="387"/>
    </location>
</feature>
<feature type="transmembrane region" description="Helical" evidence="7">
    <location>
        <begin position="205"/>
        <end position="226"/>
    </location>
</feature>
<accession>A0A374NPX5</accession>
<gene>
    <name evidence="8" type="ORF">DXD91_06680</name>
</gene>
<feature type="transmembrane region" description="Helical" evidence="7">
    <location>
        <begin position="21"/>
        <end position="42"/>
    </location>
</feature>
<sequence length="454" mass="49687">MGGHDLRNLKKNTHTLTEGSIWKGILLFALPLLGSSLIQQLYSTVDLIFVGQLLGTKASAAIGASGLIVTCLIGFFNGMAVGTNVFAARHYGAKRFNELKKLIQTIFWTGIIGGLLLMVIGLIFSPIFLTWMGTPKSIFPLAVRYLRIYMVSMISIVSYNLLSGVLRAVGDSRTPLLYQFFGGIINVFADFIFLAVFHMGVEGTALATLFSQTVAAIGIMIHLYRLKEPYALRFSIKECSLREFTDILKVGVPAGVQSIIITLSNIIIQSQINTLGVTAVASFTVYFRVELIVYLPIIALGQAVVSFVGQNYGAGNWNRIKKGNKFSILGGSFATFIACILLIIEMPVILKAFTKDTAVAAQTLEIIKVTFPFYFFYTVLECFSSNLRGFGKAFLPMIVTVVSFCGFRIVALFALMVQNPSPDKVALSYPISWGIAAIAMAMLYVRNRSGEKAL</sequence>
<proteinExistence type="predicted"/>
<keyword evidence="6 7" id="KW-0472">Membrane</keyword>
<evidence type="ECO:0000313" key="9">
    <source>
        <dbReference type="Proteomes" id="UP000262524"/>
    </source>
</evidence>
<dbReference type="Pfam" id="PF01554">
    <property type="entry name" value="MatE"/>
    <property type="match status" value="2"/>
</dbReference>
<dbReference type="InterPro" id="IPR048279">
    <property type="entry name" value="MdtK-like"/>
</dbReference>
<organism evidence="8 9">
    <name type="scientific">Anaerobutyricum hallii</name>
    <dbReference type="NCBI Taxonomy" id="39488"/>
    <lineage>
        <taxon>Bacteria</taxon>
        <taxon>Bacillati</taxon>
        <taxon>Bacillota</taxon>
        <taxon>Clostridia</taxon>
        <taxon>Lachnospirales</taxon>
        <taxon>Lachnospiraceae</taxon>
        <taxon>Anaerobutyricum</taxon>
    </lineage>
</organism>
<dbReference type="PANTHER" id="PTHR43549">
    <property type="entry name" value="MULTIDRUG RESISTANCE PROTEIN YPNP-RELATED"/>
    <property type="match status" value="1"/>
</dbReference>
<dbReference type="AlphaFoldDB" id="A0A374NPX5"/>
<protein>
    <submittedName>
        <fullName evidence="8">MATE family efflux transporter</fullName>
    </submittedName>
</protein>
<feature type="transmembrane region" description="Helical" evidence="7">
    <location>
        <begin position="427"/>
        <end position="445"/>
    </location>
</feature>
<evidence type="ECO:0000256" key="3">
    <source>
        <dbReference type="ARBA" id="ARBA00022475"/>
    </source>
</evidence>
<dbReference type="Proteomes" id="UP000262524">
    <property type="component" value="Unassembled WGS sequence"/>
</dbReference>
<feature type="transmembrane region" description="Helical" evidence="7">
    <location>
        <begin position="106"/>
        <end position="128"/>
    </location>
</feature>
<dbReference type="GO" id="GO:0015297">
    <property type="term" value="F:antiporter activity"/>
    <property type="evidence" value="ECO:0007669"/>
    <property type="project" value="InterPro"/>
</dbReference>
<evidence type="ECO:0000256" key="1">
    <source>
        <dbReference type="ARBA" id="ARBA00004651"/>
    </source>
</evidence>
<dbReference type="NCBIfam" id="TIGR00797">
    <property type="entry name" value="matE"/>
    <property type="match status" value="1"/>
</dbReference>
<feature type="transmembrane region" description="Helical" evidence="7">
    <location>
        <begin position="62"/>
        <end position="86"/>
    </location>
</feature>
<comment type="caution">
    <text evidence="8">The sequence shown here is derived from an EMBL/GenBank/DDBJ whole genome shotgun (WGS) entry which is preliminary data.</text>
</comment>
<feature type="transmembrane region" description="Helical" evidence="7">
    <location>
        <begin position="394"/>
        <end position="415"/>
    </location>
</feature>
<keyword evidence="4 7" id="KW-0812">Transmembrane</keyword>
<evidence type="ECO:0000256" key="7">
    <source>
        <dbReference type="SAM" id="Phobius"/>
    </source>
</evidence>
<dbReference type="GO" id="GO:0042910">
    <property type="term" value="F:xenobiotic transmembrane transporter activity"/>
    <property type="evidence" value="ECO:0007669"/>
    <property type="project" value="InterPro"/>
</dbReference>
<comment type="subcellular location">
    <subcellularLocation>
        <location evidence="1">Cell membrane</location>
        <topology evidence="1">Multi-pass membrane protein</topology>
    </subcellularLocation>
</comment>
<dbReference type="InterPro" id="IPR002528">
    <property type="entry name" value="MATE_fam"/>
</dbReference>
<keyword evidence="5 7" id="KW-1133">Transmembrane helix</keyword>
<reference evidence="8 9" key="1">
    <citation type="submission" date="2018-08" db="EMBL/GenBank/DDBJ databases">
        <title>A genome reference for cultivated species of the human gut microbiota.</title>
        <authorList>
            <person name="Zou Y."/>
            <person name="Xue W."/>
            <person name="Luo G."/>
        </authorList>
    </citation>
    <scope>NUCLEOTIDE SEQUENCE [LARGE SCALE GENOMIC DNA]</scope>
    <source>
        <strain evidence="8 9">TM10-1AC</strain>
    </source>
</reference>
<evidence type="ECO:0000256" key="4">
    <source>
        <dbReference type="ARBA" id="ARBA00022692"/>
    </source>
</evidence>
<dbReference type="GO" id="GO:0005886">
    <property type="term" value="C:plasma membrane"/>
    <property type="evidence" value="ECO:0007669"/>
    <property type="project" value="UniProtKB-SubCell"/>
</dbReference>
<dbReference type="PANTHER" id="PTHR43549:SF3">
    <property type="entry name" value="MULTIDRUG RESISTANCE PROTEIN YPNP-RELATED"/>
    <property type="match status" value="1"/>
</dbReference>
<evidence type="ECO:0000256" key="2">
    <source>
        <dbReference type="ARBA" id="ARBA00022448"/>
    </source>
</evidence>
<keyword evidence="2" id="KW-0813">Transport</keyword>
<dbReference type="InterPro" id="IPR052031">
    <property type="entry name" value="Membrane_Transporter-Flippase"/>
</dbReference>
<feature type="transmembrane region" description="Helical" evidence="7">
    <location>
        <begin position="148"/>
        <end position="169"/>
    </location>
</feature>
<feature type="transmembrane region" description="Helical" evidence="7">
    <location>
        <begin position="176"/>
        <end position="199"/>
    </location>
</feature>
<dbReference type="PIRSF" id="PIRSF006603">
    <property type="entry name" value="DinF"/>
    <property type="match status" value="1"/>
</dbReference>
<feature type="transmembrane region" description="Helical" evidence="7">
    <location>
        <begin position="326"/>
        <end position="349"/>
    </location>
</feature>
<keyword evidence="3" id="KW-1003">Cell membrane</keyword>
<evidence type="ECO:0000313" key="8">
    <source>
        <dbReference type="EMBL" id="RGI88505.1"/>
    </source>
</evidence>
<dbReference type="EMBL" id="QSOE01000033">
    <property type="protein sequence ID" value="RGI88505.1"/>
    <property type="molecule type" value="Genomic_DNA"/>
</dbReference>
<feature type="transmembrane region" description="Helical" evidence="7">
    <location>
        <begin position="247"/>
        <end position="272"/>
    </location>
</feature>
<evidence type="ECO:0000256" key="5">
    <source>
        <dbReference type="ARBA" id="ARBA00022989"/>
    </source>
</evidence>
<feature type="transmembrane region" description="Helical" evidence="7">
    <location>
        <begin position="292"/>
        <end position="314"/>
    </location>
</feature>
<evidence type="ECO:0000256" key="6">
    <source>
        <dbReference type="ARBA" id="ARBA00023136"/>
    </source>
</evidence>